<feature type="chain" id="PRO_5017956096" evidence="1">
    <location>
        <begin position="19"/>
        <end position="201"/>
    </location>
</feature>
<dbReference type="InterPro" id="IPR050767">
    <property type="entry name" value="Sel1_AlgK"/>
</dbReference>
<dbReference type="AlphaFoldDB" id="A0A3N1P1S8"/>
<feature type="signal peptide" evidence="1">
    <location>
        <begin position="1"/>
        <end position="18"/>
    </location>
</feature>
<dbReference type="STRING" id="584787.GCA_001247655_00951"/>
<keyword evidence="3" id="KW-1185">Reference proteome</keyword>
<dbReference type="Gene3D" id="1.25.40.10">
    <property type="entry name" value="Tetratricopeptide repeat domain"/>
    <property type="match status" value="1"/>
</dbReference>
<evidence type="ECO:0000256" key="1">
    <source>
        <dbReference type="SAM" id="SignalP"/>
    </source>
</evidence>
<dbReference type="SUPFAM" id="SSF81901">
    <property type="entry name" value="HCP-like"/>
    <property type="match status" value="1"/>
</dbReference>
<dbReference type="SMART" id="SM00671">
    <property type="entry name" value="SEL1"/>
    <property type="match status" value="2"/>
</dbReference>
<dbReference type="Pfam" id="PF08238">
    <property type="entry name" value="Sel1"/>
    <property type="match status" value="3"/>
</dbReference>
<dbReference type="RefSeq" id="WP_050659855.1">
    <property type="nucleotide sequence ID" value="NZ_JBLXAC010000009.1"/>
</dbReference>
<evidence type="ECO:0000313" key="2">
    <source>
        <dbReference type="EMBL" id="ROQ22405.1"/>
    </source>
</evidence>
<evidence type="ECO:0000313" key="3">
    <source>
        <dbReference type="Proteomes" id="UP000268033"/>
    </source>
</evidence>
<proteinExistence type="predicted"/>
<sequence>MFGRSLLIVLALSGPVMAEDLKPVQVYSQDELLELIAKNKHLRRVLDDDCQLVQDIEARAEVAKIPAYQFTWGDMLAHGICVPTNVSLGISYIQRSADQGLPEALEQLGRYYATGKWVQTDMNKAMQLLRMAVMEHNLKATLRFADLAIKGYGIPQDKELALRELKGAIIPNRDQWRQANNLVARLERQLPATVVAQLSQR</sequence>
<protein>
    <submittedName>
        <fullName evidence="2">Sel1 repeat-containing protein</fullName>
    </submittedName>
</protein>
<dbReference type="EMBL" id="RJUL01000010">
    <property type="protein sequence ID" value="ROQ22405.1"/>
    <property type="molecule type" value="Genomic_DNA"/>
</dbReference>
<dbReference type="Proteomes" id="UP000268033">
    <property type="component" value="Unassembled WGS sequence"/>
</dbReference>
<dbReference type="InterPro" id="IPR006597">
    <property type="entry name" value="Sel1-like"/>
</dbReference>
<reference evidence="2 3" key="1">
    <citation type="submission" date="2018-11" db="EMBL/GenBank/DDBJ databases">
        <title>Genomic Encyclopedia of Type Strains, Phase IV (KMG-IV): sequencing the most valuable type-strain genomes for metagenomic binning, comparative biology and taxonomic classification.</title>
        <authorList>
            <person name="Goeker M."/>
        </authorList>
    </citation>
    <scope>NUCLEOTIDE SEQUENCE [LARGE SCALE GENOMIC DNA]</scope>
    <source>
        <strain evidence="2 3">DSM 21945</strain>
    </source>
</reference>
<dbReference type="PANTHER" id="PTHR11102">
    <property type="entry name" value="SEL-1-LIKE PROTEIN"/>
    <property type="match status" value="1"/>
</dbReference>
<dbReference type="PANTHER" id="PTHR11102:SF160">
    <property type="entry name" value="ERAD-ASSOCIATED E3 UBIQUITIN-PROTEIN LIGASE COMPONENT HRD3"/>
    <property type="match status" value="1"/>
</dbReference>
<name>A0A3N1P1S8_9GAMM</name>
<dbReference type="InterPro" id="IPR011990">
    <property type="entry name" value="TPR-like_helical_dom_sf"/>
</dbReference>
<keyword evidence="1" id="KW-0732">Signal</keyword>
<accession>A0A3N1P1S8</accession>
<gene>
    <name evidence="2" type="ORF">EDC28_11044</name>
</gene>
<organism evidence="2 3">
    <name type="scientific">Gallaecimonas pentaromativorans</name>
    <dbReference type="NCBI Taxonomy" id="584787"/>
    <lineage>
        <taxon>Bacteria</taxon>
        <taxon>Pseudomonadati</taxon>
        <taxon>Pseudomonadota</taxon>
        <taxon>Gammaproteobacteria</taxon>
        <taxon>Enterobacterales</taxon>
        <taxon>Gallaecimonadaceae</taxon>
        <taxon>Gallaecimonas</taxon>
    </lineage>
</organism>
<dbReference type="OrthoDB" id="5599218at2"/>
<comment type="caution">
    <text evidence="2">The sequence shown here is derived from an EMBL/GenBank/DDBJ whole genome shotgun (WGS) entry which is preliminary data.</text>
</comment>